<keyword evidence="2" id="KW-0285">Flavoprotein</keyword>
<keyword evidence="4" id="KW-0479">Metal-binding</keyword>
<evidence type="ECO:0000256" key="1">
    <source>
        <dbReference type="ARBA" id="ARBA00001974"/>
    </source>
</evidence>
<dbReference type="InterPro" id="IPR001433">
    <property type="entry name" value="OxRdtase_FAD/NAD-bd"/>
</dbReference>
<feature type="transmembrane region" description="Helical" evidence="9">
    <location>
        <begin position="76"/>
        <end position="95"/>
    </location>
</feature>
<dbReference type="GO" id="GO:0051537">
    <property type="term" value="F:2 iron, 2 sulfur cluster binding"/>
    <property type="evidence" value="ECO:0007669"/>
    <property type="project" value="UniProtKB-KW"/>
</dbReference>
<dbReference type="Gene3D" id="2.40.30.10">
    <property type="entry name" value="Translation factors"/>
    <property type="match status" value="1"/>
</dbReference>
<sequence>MIGPRVIAGVVIVNAACSLTLWPPDTVPHVRQIAAELFATTAVILFAAALVLATRARFLEPCFGGLDRMYVAHRRVGKAGFLLLAAHVATIPWILGSPGGTPSGLIAFAGISFLVALAVGPSRYSTWRRSHWLIGVFFAISLAHTLLVDHVTRTAAAPFVILIGAYVVGIAAFLYNLLFARFGRPRFAYEVQTVRRPTPTTVEIILRPRKQRRLTFTAGQFVFVTFHQHGLREPHPFTVSSAPAERAIRLTIKAGGDYTSKLRLALRAGCRATVEGGYGMLDYRTGGRCQVWIAGGIGITPFLSWLRDVPDDRQITLFYTVRHADEALYWEDIRARADAHPGLRVHLNVSSKSGTLTTGQVLEAGGRDSITDVYMCGPLPMLESFVRGFRAAGLPASSIHFERFNFR</sequence>
<dbReference type="InterPro" id="IPR017927">
    <property type="entry name" value="FAD-bd_FR_type"/>
</dbReference>
<comment type="caution">
    <text evidence="11">The sequence shown here is derived from an EMBL/GenBank/DDBJ whole genome shotgun (WGS) entry which is preliminary data.</text>
</comment>
<dbReference type="InterPro" id="IPR017938">
    <property type="entry name" value="Riboflavin_synthase-like_b-brl"/>
</dbReference>
<feature type="transmembrane region" description="Helical" evidence="9">
    <location>
        <begin position="101"/>
        <end position="120"/>
    </location>
</feature>
<keyword evidence="9" id="KW-0472">Membrane</keyword>
<protein>
    <recommendedName>
        <fullName evidence="10">FAD-binding FR-type domain-containing protein</fullName>
    </recommendedName>
</protein>
<feature type="transmembrane region" description="Helical" evidence="9">
    <location>
        <begin position="157"/>
        <end position="178"/>
    </location>
</feature>
<evidence type="ECO:0000256" key="2">
    <source>
        <dbReference type="ARBA" id="ARBA00022630"/>
    </source>
</evidence>
<evidence type="ECO:0000313" key="11">
    <source>
        <dbReference type="EMBL" id="TMR09971.1"/>
    </source>
</evidence>
<dbReference type="AlphaFoldDB" id="A0A5S4F268"/>
<evidence type="ECO:0000313" key="12">
    <source>
        <dbReference type="Proteomes" id="UP000309128"/>
    </source>
</evidence>
<dbReference type="PANTHER" id="PTHR47354">
    <property type="entry name" value="NADH OXIDOREDUCTASE HCR"/>
    <property type="match status" value="1"/>
</dbReference>
<dbReference type="PANTHER" id="PTHR47354:SF8">
    <property type="entry name" value="1,2-PHENYLACETYL-COA EPOXIDASE, SUBUNIT E"/>
    <property type="match status" value="1"/>
</dbReference>
<dbReference type="SUPFAM" id="SSF52343">
    <property type="entry name" value="Ferredoxin reductase-like, C-terminal NADP-linked domain"/>
    <property type="match status" value="1"/>
</dbReference>
<keyword evidence="7" id="KW-0408">Iron</keyword>
<dbReference type="GO" id="GO:0050660">
    <property type="term" value="F:flavin adenine dinucleotide binding"/>
    <property type="evidence" value="ECO:0007669"/>
    <property type="project" value="TreeGrafter"/>
</dbReference>
<name>A0A5S4F268_9ACTN</name>
<evidence type="ECO:0000256" key="8">
    <source>
        <dbReference type="ARBA" id="ARBA00023014"/>
    </source>
</evidence>
<dbReference type="Pfam" id="PF08022">
    <property type="entry name" value="FAD_binding_8"/>
    <property type="match status" value="1"/>
</dbReference>
<dbReference type="GO" id="GO:0046872">
    <property type="term" value="F:metal ion binding"/>
    <property type="evidence" value="ECO:0007669"/>
    <property type="project" value="UniProtKB-KW"/>
</dbReference>
<dbReference type="PRINTS" id="PR00409">
    <property type="entry name" value="PHDIOXRDTASE"/>
</dbReference>
<dbReference type="Proteomes" id="UP000309128">
    <property type="component" value="Unassembled WGS sequence"/>
</dbReference>
<evidence type="ECO:0000256" key="7">
    <source>
        <dbReference type="ARBA" id="ARBA00023004"/>
    </source>
</evidence>
<evidence type="ECO:0000256" key="9">
    <source>
        <dbReference type="SAM" id="Phobius"/>
    </source>
</evidence>
<comment type="cofactor">
    <cofactor evidence="1">
        <name>FAD</name>
        <dbReference type="ChEBI" id="CHEBI:57692"/>
    </cofactor>
</comment>
<gene>
    <name evidence="11" type="ORF">ETD86_41370</name>
</gene>
<organism evidence="11 12">
    <name type="scientific">Nonomuraea turkmeniaca</name>
    <dbReference type="NCBI Taxonomy" id="103838"/>
    <lineage>
        <taxon>Bacteria</taxon>
        <taxon>Bacillati</taxon>
        <taxon>Actinomycetota</taxon>
        <taxon>Actinomycetes</taxon>
        <taxon>Streptosporangiales</taxon>
        <taxon>Streptosporangiaceae</taxon>
        <taxon>Nonomuraea</taxon>
    </lineage>
</organism>
<dbReference type="GO" id="GO:0016491">
    <property type="term" value="F:oxidoreductase activity"/>
    <property type="evidence" value="ECO:0007669"/>
    <property type="project" value="UniProtKB-KW"/>
</dbReference>
<feature type="transmembrane region" description="Helical" evidence="9">
    <location>
        <begin position="34"/>
        <end position="55"/>
    </location>
</feature>
<evidence type="ECO:0000256" key="3">
    <source>
        <dbReference type="ARBA" id="ARBA00022714"/>
    </source>
</evidence>
<dbReference type="CDD" id="cd06198">
    <property type="entry name" value="FNR_like_3"/>
    <property type="match status" value="1"/>
</dbReference>
<keyword evidence="3" id="KW-0001">2Fe-2S</keyword>
<dbReference type="Gene3D" id="3.40.50.80">
    <property type="entry name" value="Nucleotide-binding domain of ferredoxin-NADP reductase (FNR) module"/>
    <property type="match status" value="1"/>
</dbReference>
<keyword evidence="12" id="KW-1185">Reference proteome</keyword>
<keyword evidence="8" id="KW-0411">Iron-sulfur</keyword>
<dbReference type="InterPro" id="IPR050415">
    <property type="entry name" value="MRET"/>
</dbReference>
<keyword evidence="9" id="KW-0812">Transmembrane</keyword>
<keyword evidence="9" id="KW-1133">Transmembrane helix</keyword>
<evidence type="ECO:0000256" key="4">
    <source>
        <dbReference type="ARBA" id="ARBA00022723"/>
    </source>
</evidence>
<feature type="domain" description="FAD-binding FR-type" evidence="10">
    <location>
        <begin position="184"/>
        <end position="284"/>
    </location>
</feature>
<evidence type="ECO:0000256" key="5">
    <source>
        <dbReference type="ARBA" id="ARBA00022827"/>
    </source>
</evidence>
<dbReference type="InterPro" id="IPR013112">
    <property type="entry name" value="FAD-bd_8"/>
</dbReference>
<dbReference type="SUPFAM" id="SSF63380">
    <property type="entry name" value="Riboflavin synthase domain-like"/>
    <property type="match status" value="1"/>
</dbReference>
<dbReference type="Pfam" id="PF00175">
    <property type="entry name" value="NAD_binding_1"/>
    <property type="match status" value="1"/>
</dbReference>
<evidence type="ECO:0000256" key="6">
    <source>
        <dbReference type="ARBA" id="ARBA00023002"/>
    </source>
</evidence>
<dbReference type="PROSITE" id="PS51384">
    <property type="entry name" value="FAD_FR"/>
    <property type="match status" value="1"/>
</dbReference>
<dbReference type="OrthoDB" id="9801223at2"/>
<keyword evidence="5" id="KW-0274">FAD</keyword>
<accession>A0A5S4F268</accession>
<dbReference type="EMBL" id="VCKY01000208">
    <property type="protein sequence ID" value="TMR09971.1"/>
    <property type="molecule type" value="Genomic_DNA"/>
</dbReference>
<reference evidence="11 12" key="1">
    <citation type="submission" date="2019-05" db="EMBL/GenBank/DDBJ databases">
        <title>Draft genome sequence of Nonomuraea turkmeniaca DSM 43926.</title>
        <authorList>
            <person name="Saricaoglu S."/>
            <person name="Isik K."/>
        </authorList>
    </citation>
    <scope>NUCLEOTIDE SEQUENCE [LARGE SCALE GENOMIC DNA]</scope>
    <source>
        <strain evidence="11 12">DSM 43926</strain>
    </source>
</reference>
<feature type="transmembrane region" description="Helical" evidence="9">
    <location>
        <begin position="132"/>
        <end position="151"/>
    </location>
</feature>
<proteinExistence type="predicted"/>
<keyword evidence="6" id="KW-0560">Oxidoreductase</keyword>
<evidence type="ECO:0000259" key="10">
    <source>
        <dbReference type="PROSITE" id="PS51384"/>
    </source>
</evidence>
<dbReference type="InterPro" id="IPR039261">
    <property type="entry name" value="FNR_nucleotide-bd"/>
</dbReference>
<dbReference type="RefSeq" id="WP_138672089.1">
    <property type="nucleotide sequence ID" value="NZ_VCKY01000208.1"/>
</dbReference>